<dbReference type="EMBL" id="AP013068">
    <property type="protein sequence ID" value="BAN48459.1"/>
    <property type="molecule type" value="Genomic_DNA"/>
</dbReference>
<feature type="transmembrane region" description="Helical" evidence="8">
    <location>
        <begin position="465"/>
        <end position="485"/>
    </location>
</feature>
<feature type="transmembrane region" description="Helical" evidence="8">
    <location>
        <begin position="497"/>
        <end position="517"/>
    </location>
</feature>
<evidence type="ECO:0000256" key="8">
    <source>
        <dbReference type="SAM" id="Phobius"/>
    </source>
</evidence>
<feature type="transmembrane region" description="Helical" evidence="8">
    <location>
        <begin position="416"/>
        <end position="435"/>
    </location>
</feature>
<reference evidence="9 10" key="1">
    <citation type="journal article" date="2013" name="Genome Announc.">
        <title>Complete Genome Sequence of the Carbazole Degrader Pseudomonas resinovorans Strain CA10 (NBRC 106553).</title>
        <authorList>
            <person name="Shintani M."/>
            <person name="Hosoyama A."/>
            <person name="Ohji S."/>
            <person name="Tsuchikane K."/>
            <person name="Takarada H."/>
            <person name="Yamazoe A."/>
            <person name="Fujita N."/>
            <person name="Nojiri H."/>
        </authorList>
    </citation>
    <scope>NUCLEOTIDE SEQUENCE [LARGE SCALE GENOMIC DNA]</scope>
    <source>
        <strain evidence="9 10">NBRC 106553</strain>
    </source>
</reference>
<keyword evidence="5 8" id="KW-1133">Transmembrane helix</keyword>
<dbReference type="eggNOG" id="COG1289">
    <property type="taxonomic scope" value="Bacteria"/>
</dbReference>
<comment type="subcellular location">
    <subcellularLocation>
        <location evidence="1">Cell membrane</location>
        <topology evidence="1">Multi-pass membrane protein</topology>
    </subcellularLocation>
</comment>
<keyword evidence="4 8" id="KW-0812">Transmembrane</keyword>
<gene>
    <name evidence="9" type="ORF">PCA10_27270</name>
</gene>
<keyword evidence="3" id="KW-1003">Cell membrane</keyword>
<dbReference type="PANTHER" id="PTHR30509:SF9">
    <property type="entry name" value="MULTIDRUG RESISTANCE PROTEIN MDTO"/>
    <property type="match status" value="1"/>
</dbReference>
<keyword evidence="6 8" id="KW-0472">Membrane</keyword>
<evidence type="ECO:0000313" key="9">
    <source>
        <dbReference type="EMBL" id="BAN48459.1"/>
    </source>
</evidence>
<feature type="transmembrane region" description="Helical" evidence="8">
    <location>
        <begin position="140"/>
        <end position="160"/>
    </location>
</feature>
<evidence type="ECO:0000256" key="1">
    <source>
        <dbReference type="ARBA" id="ARBA00004651"/>
    </source>
</evidence>
<dbReference type="KEGG" id="pre:PCA10_27270"/>
<feature type="transmembrane region" description="Helical" evidence="8">
    <location>
        <begin position="59"/>
        <end position="79"/>
    </location>
</feature>
<dbReference type="PANTHER" id="PTHR30509">
    <property type="entry name" value="P-HYDROXYBENZOIC ACID EFFLUX PUMP SUBUNIT-RELATED"/>
    <property type="match status" value="1"/>
</dbReference>
<evidence type="ECO:0000313" key="10">
    <source>
        <dbReference type="Proteomes" id="UP000015503"/>
    </source>
</evidence>
<proteinExistence type="predicted"/>
<dbReference type="Pfam" id="PF04632">
    <property type="entry name" value="FUSC"/>
    <property type="match status" value="1"/>
</dbReference>
<accession>S6BH45</accession>
<dbReference type="HOGENOM" id="CLU_013927_2_0_6"/>
<evidence type="ECO:0000256" key="2">
    <source>
        <dbReference type="ARBA" id="ARBA00022448"/>
    </source>
</evidence>
<keyword evidence="2" id="KW-0813">Transport</keyword>
<dbReference type="AlphaFoldDB" id="S6BH45"/>
<feature type="transmembrane region" description="Helical" evidence="8">
    <location>
        <begin position="362"/>
        <end position="384"/>
    </location>
</feature>
<sequence>MIVLPLPPARDWFYSIKVFAASMLALYIALYMQLPRPYWAMATVYIVANPFVGPTSSKALYRALGTLLGAAAAVFIVPLLSQQPLLLSMVVALWTGSMLFLSMHVRTADNYALMLAGYTMPMIALPVVDNPQAVFDLGYSRFLEILLGIICASVVGSLFWPSRLAPVLAGNARRWFLDARDYCALQLQHPRDLQRLVQLRAAMITTFNGLELMIGQLPHEGAHPRVVRNARELRERMALLLPAVDTLQDSLRALREQAPHLAARLAPTLGSCLDWLQGDADNATRERLRQELDALQPDLASLGDAGQSQLCNILYRLGQWLDLWQDCRNLHQRLNSDDHSPWTSVYRHWHLGSGTRFFDKGLMLYTAAYIILGIFVASQLWIWLQWADGASAVVMTAVACCFFATLDEPAVQIKRFFIWTSFSVVLASLYLFLVLPQVHDFPLLVLAFAGPFICVGTLTVQPRFYLPTLLIAVNTATFVSIQGAYEANFQVFLNSSLAGPIGLLFAFLWTLVFRPFGAELLARRMTRSSWQDLADMSRADTLVAQRRLAGRLLDRFAQHLPRLSLSGQDSGDAERELRIAYNLLDIKAHQGRLPAHAQQPLQLVVRGVGRHFRRNLRQGIALPVEPSLPNLIEHARQAVAAAAPTHGDAALAVLHALGGLATALQPALAAPPVPSTEHHLPQGLDGAAL</sequence>
<name>S6BH45_METRE</name>
<dbReference type="Proteomes" id="UP000015503">
    <property type="component" value="Chromosome"/>
</dbReference>
<evidence type="ECO:0000256" key="4">
    <source>
        <dbReference type="ARBA" id="ARBA00022692"/>
    </source>
</evidence>
<dbReference type="GO" id="GO:0005886">
    <property type="term" value="C:plasma membrane"/>
    <property type="evidence" value="ECO:0007669"/>
    <property type="project" value="UniProtKB-SubCell"/>
</dbReference>
<evidence type="ECO:0000256" key="5">
    <source>
        <dbReference type="ARBA" id="ARBA00022989"/>
    </source>
</evidence>
<protein>
    <submittedName>
        <fullName evidence="9">Putative ArAE family transporter</fullName>
    </submittedName>
</protein>
<evidence type="ECO:0000256" key="7">
    <source>
        <dbReference type="SAM" id="MobiDB-lite"/>
    </source>
</evidence>
<feature type="transmembrane region" description="Helical" evidence="8">
    <location>
        <begin position="85"/>
        <end position="103"/>
    </location>
</feature>
<dbReference type="GO" id="GO:0022857">
    <property type="term" value="F:transmembrane transporter activity"/>
    <property type="evidence" value="ECO:0007669"/>
    <property type="project" value="InterPro"/>
</dbReference>
<evidence type="ECO:0000256" key="6">
    <source>
        <dbReference type="ARBA" id="ARBA00023136"/>
    </source>
</evidence>
<feature type="transmembrane region" description="Helical" evidence="8">
    <location>
        <begin position="441"/>
        <end position="458"/>
    </location>
</feature>
<feature type="transmembrane region" description="Helical" evidence="8">
    <location>
        <begin position="12"/>
        <end position="30"/>
    </location>
</feature>
<feature type="region of interest" description="Disordered" evidence="7">
    <location>
        <begin position="670"/>
        <end position="689"/>
    </location>
</feature>
<keyword evidence="10" id="KW-1185">Reference proteome</keyword>
<evidence type="ECO:0000256" key="3">
    <source>
        <dbReference type="ARBA" id="ARBA00022475"/>
    </source>
</evidence>
<organism evidence="9 10">
    <name type="scientific">Metapseudomonas resinovorans NBRC 106553</name>
    <dbReference type="NCBI Taxonomy" id="1245471"/>
    <lineage>
        <taxon>Bacteria</taxon>
        <taxon>Pseudomonadati</taxon>
        <taxon>Pseudomonadota</taxon>
        <taxon>Gammaproteobacteria</taxon>
        <taxon>Pseudomonadales</taxon>
        <taxon>Pseudomonadaceae</taxon>
        <taxon>Metapseudomonas</taxon>
    </lineage>
</organism>
<dbReference type="STRING" id="1245471.PCA10_27270"/>
<dbReference type="InterPro" id="IPR006726">
    <property type="entry name" value="PHBA_efflux_AaeB/fusaric-R"/>
</dbReference>
<dbReference type="RefSeq" id="WP_016492653.1">
    <property type="nucleotide sequence ID" value="NC_021499.1"/>
</dbReference>
<dbReference type="PATRIC" id="fig|1245471.3.peg.2762"/>